<sequence length="480" mass="52323">MPGTRRHPFAAAAAHRAAALALVLLGAAACERGQPTPSTAPGAEADPAPAKDRSVAVVSDGALDPDPDQLAGGVPYLRFGIEVGDSPARGPADAPVTIVMFSDFECHYCEQAFHTVQELEQEYAGQIRLVYKALPLALHEHALEAALVGHSAQAAGKFWEFQDLIFSGGGIDPATIQRYAQEVGLDLDQVARELESLEHAPAVRRDLRVAKRLKLHSTPVFFINGRMLPGSRPKHIFQHMIDQELSLAERLADDGIASAAIYDYATQWGYTALVYEDEATSLDEDKVYPVPIGDSQVRGPADAPITIVAFSDFQCPFCARGHVTMEELRARYGDQIRFVFKHFPLPGHPMAALASRASFAAAKAGKFWEFHDAIFEFGGRFRPEDLSEVATQLGIPRASLEAAMTTEQYDPHIEADLRLGSSLMVDGTPAYFINGRPIIGAHPLMDFRMLITEELERVAQAREQGVAPADIYTHLTGTQE</sequence>
<evidence type="ECO:0000256" key="5">
    <source>
        <dbReference type="ARBA" id="ARBA00023284"/>
    </source>
</evidence>
<dbReference type="Gene3D" id="3.40.30.10">
    <property type="entry name" value="Glutaredoxin"/>
    <property type="match status" value="2"/>
</dbReference>
<keyword evidence="4" id="KW-1015">Disulfide bond</keyword>
<name>A0A0C1ZLH6_9BACT</name>
<evidence type="ECO:0000313" key="9">
    <source>
        <dbReference type="EMBL" id="KIG11613.1"/>
    </source>
</evidence>
<protein>
    <submittedName>
        <fullName evidence="9">Na+/H+ antiporter, NhaA family protein</fullName>
    </submittedName>
</protein>
<dbReference type="InterPro" id="IPR001853">
    <property type="entry name" value="DSBA-like_thioredoxin_dom"/>
</dbReference>
<keyword evidence="5" id="KW-0676">Redox-active center</keyword>
<dbReference type="InterPro" id="IPR012336">
    <property type="entry name" value="Thioredoxin-like_fold"/>
</dbReference>
<comment type="caution">
    <text evidence="9">The sequence shown here is derived from an EMBL/GenBank/DDBJ whole genome shotgun (WGS) entry which is preliminary data.</text>
</comment>
<dbReference type="SUPFAM" id="SSF52833">
    <property type="entry name" value="Thioredoxin-like"/>
    <property type="match status" value="2"/>
</dbReference>
<proteinExistence type="inferred from homology"/>
<dbReference type="Proteomes" id="UP000031599">
    <property type="component" value="Unassembled WGS sequence"/>
</dbReference>
<accession>A0A0C1ZLH6</accession>
<evidence type="ECO:0000256" key="7">
    <source>
        <dbReference type="SAM" id="SignalP"/>
    </source>
</evidence>
<dbReference type="PROSITE" id="PS51257">
    <property type="entry name" value="PROKAR_LIPOPROTEIN"/>
    <property type="match status" value="1"/>
</dbReference>
<dbReference type="PROSITE" id="PS51352">
    <property type="entry name" value="THIOREDOXIN_2"/>
    <property type="match status" value="2"/>
</dbReference>
<evidence type="ECO:0000313" key="10">
    <source>
        <dbReference type="Proteomes" id="UP000031599"/>
    </source>
</evidence>
<dbReference type="InterPro" id="IPR013766">
    <property type="entry name" value="Thioredoxin_domain"/>
</dbReference>
<reference evidence="9 10" key="1">
    <citation type="submission" date="2014-12" db="EMBL/GenBank/DDBJ databases">
        <title>Genome assembly of Enhygromyxa salina DSM 15201.</title>
        <authorList>
            <person name="Sharma G."/>
            <person name="Subramanian S."/>
        </authorList>
    </citation>
    <scope>NUCLEOTIDE SEQUENCE [LARGE SCALE GENOMIC DNA]</scope>
    <source>
        <strain evidence="9 10">DSM 15201</strain>
    </source>
</reference>
<evidence type="ECO:0000256" key="6">
    <source>
        <dbReference type="SAM" id="MobiDB-lite"/>
    </source>
</evidence>
<keyword evidence="3" id="KW-0560">Oxidoreductase</keyword>
<comment type="similarity">
    <text evidence="1">Belongs to the thioredoxin family. DsbA subfamily.</text>
</comment>
<feature type="domain" description="Thioredoxin" evidence="8">
    <location>
        <begin position="42"/>
        <end position="246"/>
    </location>
</feature>
<feature type="domain" description="Thioredoxin" evidence="8">
    <location>
        <begin position="266"/>
        <end position="456"/>
    </location>
</feature>
<evidence type="ECO:0000256" key="1">
    <source>
        <dbReference type="ARBA" id="ARBA00005791"/>
    </source>
</evidence>
<evidence type="ECO:0000259" key="8">
    <source>
        <dbReference type="PROSITE" id="PS51352"/>
    </source>
</evidence>
<dbReference type="Pfam" id="PF01323">
    <property type="entry name" value="DSBA"/>
    <property type="match status" value="1"/>
</dbReference>
<dbReference type="Pfam" id="PF13462">
    <property type="entry name" value="Thioredoxin_4"/>
    <property type="match status" value="1"/>
</dbReference>
<dbReference type="InterPro" id="IPR036249">
    <property type="entry name" value="Thioredoxin-like_sf"/>
</dbReference>
<dbReference type="GO" id="GO:0016491">
    <property type="term" value="F:oxidoreductase activity"/>
    <property type="evidence" value="ECO:0007669"/>
    <property type="project" value="UniProtKB-KW"/>
</dbReference>
<evidence type="ECO:0000256" key="3">
    <source>
        <dbReference type="ARBA" id="ARBA00023002"/>
    </source>
</evidence>
<dbReference type="PANTHER" id="PTHR13887:SF14">
    <property type="entry name" value="DISULFIDE BOND FORMATION PROTEIN D"/>
    <property type="match status" value="1"/>
</dbReference>
<dbReference type="PANTHER" id="PTHR13887">
    <property type="entry name" value="GLUTATHIONE S-TRANSFERASE KAPPA"/>
    <property type="match status" value="1"/>
</dbReference>
<dbReference type="EMBL" id="JMCC02000222">
    <property type="protein sequence ID" value="KIG11613.1"/>
    <property type="molecule type" value="Genomic_DNA"/>
</dbReference>
<keyword evidence="2 7" id="KW-0732">Signal</keyword>
<organism evidence="9 10">
    <name type="scientific">Enhygromyxa salina</name>
    <dbReference type="NCBI Taxonomy" id="215803"/>
    <lineage>
        <taxon>Bacteria</taxon>
        <taxon>Pseudomonadati</taxon>
        <taxon>Myxococcota</taxon>
        <taxon>Polyangia</taxon>
        <taxon>Nannocystales</taxon>
        <taxon>Nannocystaceae</taxon>
        <taxon>Enhygromyxa</taxon>
    </lineage>
</organism>
<dbReference type="RefSeq" id="WP_052559366.1">
    <property type="nucleotide sequence ID" value="NZ_JMCC02000222.1"/>
</dbReference>
<evidence type="ECO:0000256" key="4">
    <source>
        <dbReference type="ARBA" id="ARBA00023157"/>
    </source>
</evidence>
<feature type="signal peptide" evidence="7">
    <location>
        <begin position="1"/>
        <end position="29"/>
    </location>
</feature>
<feature type="chain" id="PRO_5002161774" evidence="7">
    <location>
        <begin position="30"/>
        <end position="480"/>
    </location>
</feature>
<gene>
    <name evidence="9" type="ORF">DB30_03111</name>
</gene>
<evidence type="ECO:0000256" key="2">
    <source>
        <dbReference type="ARBA" id="ARBA00022729"/>
    </source>
</evidence>
<dbReference type="AlphaFoldDB" id="A0A0C1ZLH6"/>
<feature type="region of interest" description="Disordered" evidence="6">
    <location>
        <begin position="34"/>
        <end position="68"/>
    </location>
</feature>